<keyword evidence="5" id="KW-0804">Transcription</keyword>
<comment type="subcellular location">
    <subcellularLocation>
        <location evidence="1">Nucleus</location>
    </subcellularLocation>
</comment>
<keyword evidence="4" id="KW-0805">Transcription regulation</keyword>
<evidence type="ECO:0000256" key="6">
    <source>
        <dbReference type="ARBA" id="ARBA00023242"/>
    </source>
</evidence>
<dbReference type="InterPro" id="IPR049629">
    <property type="entry name" value="DPY30_SDC1_DD"/>
</dbReference>
<evidence type="ECO:0000256" key="1">
    <source>
        <dbReference type="ARBA" id="ARBA00004123"/>
    </source>
</evidence>
<keyword evidence="3" id="KW-0156">Chromatin regulator</keyword>
<keyword evidence="6" id="KW-0539">Nucleus</keyword>
<reference evidence="9" key="1">
    <citation type="submission" date="2020-11" db="EMBL/GenBank/DDBJ databases">
        <authorList>
            <person name="Tran Van P."/>
        </authorList>
    </citation>
    <scope>NUCLEOTIDE SEQUENCE</scope>
</reference>
<dbReference type="AlphaFoldDB" id="A0A7R9AFH5"/>
<dbReference type="CDD" id="cd22965">
    <property type="entry name" value="DD_DPY30_SDC1"/>
    <property type="match status" value="1"/>
</dbReference>
<gene>
    <name evidence="9" type="ORF">DSTB1V02_LOCUS13037</name>
</gene>
<dbReference type="OrthoDB" id="417678at2759"/>
<dbReference type="EMBL" id="CAJPEV010005605">
    <property type="protein sequence ID" value="CAG0903322.1"/>
    <property type="molecule type" value="Genomic_DNA"/>
</dbReference>
<dbReference type="InterPro" id="IPR037856">
    <property type="entry name" value="Sdc1/DPY30"/>
</dbReference>
<dbReference type="Gene3D" id="1.20.890.10">
    <property type="entry name" value="cAMP-dependent protein kinase regulatory subunit, dimerization-anchoring domain"/>
    <property type="match status" value="1"/>
</dbReference>
<dbReference type="PANTHER" id="PTHR23356:SF16">
    <property type="entry name" value="DPY30 DOMAIN CONTAINING 2"/>
    <property type="match status" value="1"/>
</dbReference>
<dbReference type="GO" id="GO:0006325">
    <property type="term" value="P:chromatin organization"/>
    <property type="evidence" value="ECO:0007669"/>
    <property type="project" value="UniProtKB-KW"/>
</dbReference>
<comment type="similarity">
    <text evidence="2">Belongs to the dpy-30 family.</text>
</comment>
<evidence type="ECO:0000256" key="8">
    <source>
        <dbReference type="SAM" id="MobiDB-lite"/>
    </source>
</evidence>
<evidence type="ECO:0000313" key="9">
    <source>
        <dbReference type="EMBL" id="CAD7253287.1"/>
    </source>
</evidence>
<evidence type="ECO:0000256" key="4">
    <source>
        <dbReference type="ARBA" id="ARBA00023015"/>
    </source>
</evidence>
<sequence length="117" mass="12764">MPQQSAYNVQKEILSVEPILYLLDKPNQNHSGEMDVSMMPPKPTIPTRQYLDQTLVPILLEGLAAIAKERPQDPVEYLGNFLLRSRNSGSSNSNSLPVPTTTAPTTCASVPSLQQGS</sequence>
<accession>A0A7R9AFH5</accession>
<protein>
    <recommendedName>
        <fullName evidence="7">Protein dpy-30 homolog</fullName>
    </recommendedName>
</protein>
<dbReference type="InterPro" id="IPR007858">
    <property type="entry name" value="Dpy-30_motif"/>
</dbReference>
<dbReference type="Proteomes" id="UP000677054">
    <property type="component" value="Unassembled WGS sequence"/>
</dbReference>
<dbReference type="GO" id="GO:0048188">
    <property type="term" value="C:Set1C/COMPASS complex"/>
    <property type="evidence" value="ECO:0007669"/>
    <property type="project" value="InterPro"/>
</dbReference>
<evidence type="ECO:0000256" key="3">
    <source>
        <dbReference type="ARBA" id="ARBA00022853"/>
    </source>
</evidence>
<organism evidence="9">
    <name type="scientific">Darwinula stevensoni</name>
    <dbReference type="NCBI Taxonomy" id="69355"/>
    <lineage>
        <taxon>Eukaryota</taxon>
        <taxon>Metazoa</taxon>
        <taxon>Ecdysozoa</taxon>
        <taxon>Arthropoda</taxon>
        <taxon>Crustacea</taxon>
        <taxon>Oligostraca</taxon>
        <taxon>Ostracoda</taxon>
        <taxon>Podocopa</taxon>
        <taxon>Podocopida</taxon>
        <taxon>Darwinulocopina</taxon>
        <taxon>Darwinuloidea</taxon>
        <taxon>Darwinulidae</taxon>
        <taxon>Darwinula</taxon>
    </lineage>
</organism>
<keyword evidence="10" id="KW-1185">Reference proteome</keyword>
<proteinExistence type="inferred from homology"/>
<evidence type="ECO:0000256" key="2">
    <source>
        <dbReference type="ARBA" id="ARBA00010849"/>
    </source>
</evidence>
<evidence type="ECO:0000313" key="10">
    <source>
        <dbReference type="Proteomes" id="UP000677054"/>
    </source>
</evidence>
<dbReference type="PANTHER" id="PTHR23356">
    <property type="entry name" value="DPY30-RELATED"/>
    <property type="match status" value="1"/>
</dbReference>
<dbReference type="Pfam" id="PF05186">
    <property type="entry name" value="Dpy-30"/>
    <property type="match status" value="1"/>
</dbReference>
<evidence type="ECO:0000256" key="5">
    <source>
        <dbReference type="ARBA" id="ARBA00023163"/>
    </source>
</evidence>
<name>A0A7R9AFH5_9CRUS</name>
<feature type="region of interest" description="Disordered" evidence="8">
    <location>
        <begin position="84"/>
        <end position="117"/>
    </location>
</feature>
<dbReference type="EMBL" id="LR905122">
    <property type="protein sequence ID" value="CAD7253287.1"/>
    <property type="molecule type" value="Genomic_DNA"/>
</dbReference>
<evidence type="ECO:0000256" key="7">
    <source>
        <dbReference type="ARBA" id="ARBA00044172"/>
    </source>
</evidence>